<reference evidence="3 4" key="1">
    <citation type="journal article" date="2023" name="bioRxiv">
        <title>High-quality genome assemblies of four members of thePodospora anserinaspecies complex.</title>
        <authorList>
            <person name="Ament-Velasquez S.L."/>
            <person name="Vogan A.A."/>
            <person name="Wallerman O."/>
            <person name="Hartmann F."/>
            <person name="Gautier V."/>
            <person name="Silar P."/>
            <person name="Giraud T."/>
            <person name="Johannesson H."/>
        </authorList>
    </citation>
    <scope>NUCLEOTIDE SEQUENCE [LARGE SCALE GENOMIC DNA]</scope>
    <source>
        <strain evidence="3 4">CBS 112042</strain>
    </source>
</reference>
<dbReference type="GeneID" id="87894253"/>
<keyword evidence="2" id="KW-0472">Membrane</keyword>
<gene>
    <name evidence="3" type="ORF">QC761_114930</name>
</gene>
<dbReference type="RefSeq" id="XP_062737954.1">
    <property type="nucleotide sequence ID" value="XM_062874771.1"/>
</dbReference>
<evidence type="ECO:0000313" key="3">
    <source>
        <dbReference type="EMBL" id="KAK4648979.1"/>
    </source>
</evidence>
<organism evidence="3 4">
    <name type="scientific">Podospora bellae-mahoneyi</name>
    <dbReference type="NCBI Taxonomy" id="2093777"/>
    <lineage>
        <taxon>Eukaryota</taxon>
        <taxon>Fungi</taxon>
        <taxon>Dikarya</taxon>
        <taxon>Ascomycota</taxon>
        <taxon>Pezizomycotina</taxon>
        <taxon>Sordariomycetes</taxon>
        <taxon>Sordariomycetidae</taxon>
        <taxon>Sordariales</taxon>
        <taxon>Podosporaceae</taxon>
        <taxon>Podospora</taxon>
    </lineage>
</organism>
<feature type="compositionally biased region" description="Low complexity" evidence="1">
    <location>
        <begin position="208"/>
        <end position="225"/>
    </location>
</feature>
<feature type="transmembrane region" description="Helical" evidence="2">
    <location>
        <begin position="161"/>
        <end position="180"/>
    </location>
</feature>
<feature type="compositionally biased region" description="Basic and acidic residues" evidence="1">
    <location>
        <begin position="411"/>
        <end position="424"/>
    </location>
</feature>
<keyword evidence="2" id="KW-1133">Transmembrane helix</keyword>
<name>A0ABR0FZT1_9PEZI</name>
<evidence type="ECO:0000313" key="4">
    <source>
        <dbReference type="Proteomes" id="UP001322138"/>
    </source>
</evidence>
<dbReference type="EMBL" id="JAFFGZ010000001">
    <property type="protein sequence ID" value="KAK4648979.1"/>
    <property type="molecule type" value="Genomic_DNA"/>
</dbReference>
<proteinExistence type="predicted"/>
<feature type="compositionally biased region" description="Basic and acidic residues" evidence="1">
    <location>
        <begin position="388"/>
        <end position="402"/>
    </location>
</feature>
<protein>
    <submittedName>
        <fullName evidence="3">Uncharacterized protein</fullName>
    </submittedName>
</protein>
<keyword evidence="2" id="KW-0812">Transmembrane</keyword>
<comment type="caution">
    <text evidence="3">The sequence shown here is derived from an EMBL/GenBank/DDBJ whole genome shotgun (WGS) entry which is preliminary data.</text>
</comment>
<accession>A0ABR0FZT1</accession>
<feature type="compositionally biased region" description="Basic and acidic residues" evidence="1">
    <location>
        <begin position="368"/>
        <end position="377"/>
    </location>
</feature>
<feature type="region of interest" description="Disordered" evidence="1">
    <location>
        <begin position="345"/>
        <end position="424"/>
    </location>
</feature>
<dbReference type="Proteomes" id="UP001322138">
    <property type="component" value="Unassembled WGS sequence"/>
</dbReference>
<sequence length="424" mass="45376">MSTPTPFIPTWNPKPFPGIALSAGGLLALADLQTISKRTAITGGASWADAFLLAPGLHYQQAAGDLFRKGGSGGASAITKIVDQSSPDREVTLQLNNTATAEYIQSIAKPGQEVVLDIGRVRETTRGKRYFLQRSNVGRSAVAWSEEEEGVDGGLGWVSHVLYLSTLFLTMGTIVVVVLFKDWWCLMSILGYMTSRLLNICIIKRRTSQQPRDPSPSRSPKQSKSGSRHRSRSRVSEYARRAATYLVVFGDDNTTAVRLRGKISDLGAVTSDAWLRSKTNVEGYLEATAKLIVWVVAALSGNMTQVGSLMMMVLLILSAGLLAVSNSRAGGVRVNGRVAKLGKGDVEQGEKRGGLGSTTSVDSVGSGDGRKRGRGGECRPATAAVDSRAGEDGADSAERGEAGHGGQVRVKWKESLERRPDQQV</sequence>
<evidence type="ECO:0000256" key="2">
    <source>
        <dbReference type="SAM" id="Phobius"/>
    </source>
</evidence>
<feature type="region of interest" description="Disordered" evidence="1">
    <location>
        <begin position="208"/>
        <end position="236"/>
    </location>
</feature>
<keyword evidence="4" id="KW-1185">Reference proteome</keyword>
<evidence type="ECO:0000256" key="1">
    <source>
        <dbReference type="SAM" id="MobiDB-lite"/>
    </source>
</evidence>